<proteinExistence type="predicted"/>
<dbReference type="Proteomes" id="UP001145742">
    <property type="component" value="Unassembled WGS sequence"/>
</dbReference>
<sequence>MRAHGGSSMPGRFVLQGIVLDIQYAVTEANHCAKDDLIFVIMKFYETVISHIIGNVSMKKPVSREKAERREEQGAASYTGYQKGFGVVSAKFDPRGSQKNMKVVGNARYSFNHQ</sequence>
<gene>
    <name evidence="1" type="ORF">WISP_94173</name>
</gene>
<organism evidence="1 2">
    <name type="scientific">Willisornis vidua</name>
    <name type="common">Xingu scale-backed antbird</name>
    <dbReference type="NCBI Taxonomy" id="1566151"/>
    <lineage>
        <taxon>Eukaryota</taxon>
        <taxon>Metazoa</taxon>
        <taxon>Chordata</taxon>
        <taxon>Craniata</taxon>
        <taxon>Vertebrata</taxon>
        <taxon>Euteleostomi</taxon>
        <taxon>Archelosauria</taxon>
        <taxon>Archosauria</taxon>
        <taxon>Dinosauria</taxon>
        <taxon>Saurischia</taxon>
        <taxon>Theropoda</taxon>
        <taxon>Coelurosauria</taxon>
        <taxon>Aves</taxon>
        <taxon>Neognathae</taxon>
        <taxon>Neoaves</taxon>
        <taxon>Telluraves</taxon>
        <taxon>Australaves</taxon>
        <taxon>Passeriformes</taxon>
        <taxon>Thamnophilidae</taxon>
        <taxon>Willisornis</taxon>
    </lineage>
</organism>
<accession>A0ABQ9D0P7</accession>
<protein>
    <submittedName>
        <fullName evidence="1">Uncharacterized protein</fullName>
    </submittedName>
</protein>
<reference evidence="1" key="1">
    <citation type="submission" date="2019-10" db="EMBL/GenBank/DDBJ databases">
        <authorList>
            <person name="Soares A.E.R."/>
            <person name="Aleixo A."/>
            <person name="Schneider P."/>
            <person name="Miyaki C.Y."/>
            <person name="Schneider M.P."/>
            <person name="Mello C."/>
            <person name="Vasconcelos A.T.R."/>
        </authorList>
    </citation>
    <scope>NUCLEOTIDE SEQUENCE</scope>
    <source>
        <tissue evidence="1">Muscle</tissue>
    </source>
</reference>
<name>A0ABQ9D0P7_9PASS</name>
<dbReference type="EMBL" id="WHWB01034195">
    <property type="protein sequence ID" value="KAJ7412851.1"/>
    <property type="molecule type" value="Genomic_DNA"/>
</dbReference>
<evidence type="ECO:0000313" key="1">
    <source>
        <dbReference type="EMBL" id="KAJ7412851.1"/>
    </source>
</evidence>
<evidence type="ECO:0000313" key="2">
    <source>
        <dbReference type="Proteomes" id="UP001145742"/>
    </source>
</evidence>
<keyword evidence="2" id="KW-1185">Reference proteome</keyword>
<comment type="caution">
    <text evidence="1">The sequence shown here is derived from an EMBL/GenBank/DDBJ whole genome shotgun (WGS) entry which is preliminary data.</text>
</comment>